<sequence length="206" mass="24499">MCFRYGATVNSTCEKIVLQQLNVDNFPRIRIFIKNNRHFSLDNRRLYMFRVLENLGVLETITVRMTDRIGHREVTTENEGCHVKLRNKAVTYKHCSCFFTYDYPDWWDSSYRCHRNKVHVTLLRTPSRLRDVDSMGHRKINNSYNNIEAESYDFVQNEANRVQRYLTAQAAHQQDMSASQFFCMVMLCIIIFIIVCFIFILLTRSI</sequence>
<name>A0ABP0FH90_CLALP</name>
<keyword evidence="1" id="KW-1133">Transmembrane helix</keyword>
<dbReference type="Proteomes" id="UP001642483">
    <property type="component" value="Unassembled WGS sequence"/>
</dbReference>
<protein>
    <submittedName>
        <fullName evidence="2">Uncharacterized protein</fullName>
    </submittedName>
</protein>
<keyword evidence="3" id="KW-1185">Reference proteome</keyword>
<keyword evidence="1" id="KW-0812">Transmembrane</keyword>
<evidence type="ECO:0000313" key="2">
    <source>
        <dbReference type="EMBL" id="CAK8678751.1"/>
    </source>
</evidence>
<comment type="caution">
    <text evidence="2">The sequence shown here is derived from an EMBL/GenBank/DDBJ whole genome shotgun (WGS) entry which is preliminary data.</text>
</comment>
<gene>
    <name evidence="2" type="ORF">CVLEPA_LOCUS9039</name>
</gene>
<evidence type="ECO:0000313" key="3">
    <source>
        <dbReference type="Proteomes" id="UP001642483"/>
    </source>
</evidence>
<dbReference type="EMBL" id="CAWYQH010000057">
    <property type="protein sequence ID" value="CAK8678751.1"/>
    <property type="molecule type" value="Genomic_DNA"/>
</dbReference>
<keyword evidence="1" id="KW-0472">Membrane</keyword>
<organism evidence="2 3">
    <name type="scientific">Clavelina lepadiformis</name>
    <name type="common">Light-bulb sea squirt</name>
    <name type="synonym">Ascidia lepadiformis</name>
    <dbReference type="NCBI Taxonomy" id="159417"/>
    <lineage>
        <taxon>Eukaryota</taxon>
        <taxon>Metazoa</taxon>
        <taxon>Chordata</taxon>
        <taxon>Tunicata</taxon>
        <taxon>Ascidiacea</taxon>
        <taxon>Aplousobranchia</taxon>
        <taxon>Clavelinidae</taxon>
        <taxon>Clavelina</taxon>
    </lineage>
</organism>
<reference evidence="2 3" key="1">
    <citation type="submission" date="2024-02" db="EMBL/GenBank/DDBJ databases">
        <authorList>
            <person name="Daric V."/>
            <person name="Darras S."/>
        </authorList>
    </citation>
    <scope>NUCLEOTIDE SEQUENCE [LARGE SCALE GENOMIC DNA]</scope>
</reference>
<proteinExistence type="predicted"/>
<feature type="transmembrane region" description="Helical" evidence="1">
    <location>
        <begin position="179"/>
        <end position="202"/>
    </location>
</feature>
<evidence type="ECO:0000256" key="1">
    <source>
        <dbReference type="SAM" id="Phobius"/>
    </source>
</evidence>
<accession>A0ABP0FH90</accession>